<reference evidence="9 10" key="1">
    <citation type="journal article" date="2018" name="Parasitology">
        <title>The reduced genome of Candidatus Kinetoplastibacterium sorsogonicusi, the endosymbiont of Kentomonas sorsogonicus (Trypanosomatidae): loss of the haem-synthesis pathway.</title>
        <authorList>
            <person name="Silva F.M."/>
            <person name="Kostygov A.Y."/>
            <person name="Spodareva V.V."/>
            <person name="Butenko A."/>
            <person name="Tossou R."/>
            <person name="Lukes J."/>
            <person name="Yurchenko V."/>
            <person name="Alves J.M.P."/>
        </authorList>
    </citation>
    <scope>NUCLEOTIDE SEQUENCE [LARGE SCALE GENOMIC DNA]</scope>
    <source>
        <strain evidence="9 10">MF-08</strain>
    </source>
</reference>
<accession>A0A3S7J997</accession>
<dbReference type="InterPro" id="IPR006204">
    <property type="entry name" value="GHMP_kinase_N_dom"/>
</dbReference>
<dbReference type="EC" id="2.7.1.148" evidence="7"/>
<evidence type="ECO:0000313" key="10">
    <source>
        <dbReference type="Proteomes" id="UP000266796"/>
    </source>
</evidence>
<dbReference type="InterPro" id="IPR014721">
    <property type="entry name" value="Ribsml_uS5_D2-typ_fold_subgr"/>
</dbReference>
<feature type="active site" evidence="7">
    <location>
        <position position="10"/>
    </location>
</feature>
<dbReference type="InterPro" id="IPR036554">
    <property type="entry name" value="GHMP_kinase_C_sf"/>
</dbReference>
<feature type="binding site" evidence="7">
    <location>
        <begin position="94"/>
        <end position="104"/>
    </location>
    <ligand>
        <name>ATP</name>
        <dbReference type="ChEBI" id="CHEBI:30616"/>
    </ligand>
</feature>
<proteinExistence type="inferred from homology"/>
<keyword evidence="5 7" id="KW-0067">ATP-binding</keyword>
<organism evidence="9 10">
    <name type="scientific">Candidatus Kinetoplastidibacterium kentomonadis</name>
    <dbReference type="NCBI Taxonomy" id="1576550"/>
    <lineage>
        <taxon>Bacteria</taxon>
        <taxon>Pseudomonadati</taxon>
        <taxon>Pseudomonadota</taxon>
        <taxon>Betaproteobacteria</taxon>
        <taxon>Candidatus Kinetoplastidibacterium</taxon>
    </lineage>
</organism>
<evidence type="ECO:0000256" key="4">
    <source>
        <dbReference type="ARBA" id="ARBA00022777"/>
    </source>
</evidence>
<keyword evidence="2 7" id="KW-0808">Transferase</keyword>
<evidence type="ECO:0000256" key="2">
    <source>
        <dbReference type="ARBA" id="ARBA00022679"/>
    </source>
</evidence>
<evidence type="ECO:0000256" key="3">
    <source>
        <dbReference type="ARBA" id="ARBA00022741"/>
    </source>
</evidence>
<evidence type="ECO:0000256" key="5">
    <source>
        <dbReference type="ARBA" id="ARBA00022840"/>
    </source>
</evidence>
<name>A0A3S7J997_9PROT</name>
<keyword evidence="3 7" id="KW-0547">Nucleotide-binding</keyword>
<evidence type="ECO:0000259" key="8">
    <source>
        <dbReference type="Pfam" id="PF00288"/>
    </source>
</evidence>
<dbReference type="Proteomes" id="UP000266796">
    <property type="component" value="Chromosome"/>
</dbReference>
<keyword evidence="6 7" id="KW-0414">Isoprene biosynthesis</keyword>
<dbReference type="PIRSF" id="PIRSF010376">
    <property type="entry name" value="IspE"/>
    <property type="match status" value="1"/>
</dbReference>
<dbReference type="PANTHER" id="PTHR43527:SF2">
    <property type="entry name" value="4-DIPHOSPHOCYTIDYL-2-C-METHYL-D-ERYTHRITOL KINASE, CHLOROPLASTIC"/>
    <property type="match status" value="1"/>
</dbReference>
<dbReference type="GO" id="GO:0019288">
    <property type="term" value="P:isopentenyl diphosphate biosynthetic process, methylerythritol 4-phosphate pathway"/>
    <property type="evidence" value="ECO:0007669"/>
    <property type="project" value="UniProtKB-UniRule"/>
</dbReference>
<dbReference type="EMBL" id="CP025628">
    <property type="protein sequence ID" value="AWD32239.1"/>
    <property type="molecule type" value="Genomic_DNA"/>
</dbReference>
<dbReference type="Pfam" id="PF00288">
    <property type="entry name" value="GHMP_kinases_N"/>
    <property type="match status" value="1"/>
</dbReference>
<keyword evidence="4 7" id="KW-0418">Kinase</keyword>
<dbReference type="NCBIfam" id="TIGR00154">
    <property type="entry name" value="ispE"/>
    <property type="match status" value="1"/>
</dbReference>
<dbReference type="Gene3D" id="3.30.70.890">
    <property type="entry name" value="GHMP kinase, C-terminal domain"/>
    <property type="match status" value="1"/>
</dbReference>
<comment type="catalytic activity">
    <reaction evidence="7">
        <text>4-CDP-2-C-methyl-D-erythritol + ATP = 4-CDP-2-C-methyl-D-erythritol 2-phosphate + ADP + H(+)</text>
        <dbReference type="Rhea" id="RHEA:18437"/>
        <dbReference type="ChEBI" id="CHEBI:15378"/>
        <dbReference type="ChEBI" id="CHEBI:30616"/>
        <dbReference type="ChEBI" id="CHEBI:57823"/>
        <dbReference type="ChEBI" id="CHEBI:57919"/>
        <dbReference type="ChEBI" id="CHEBI:456216"/>
        <dbReference type="EC" id="2.7.1.148"/>
    </reaction>
</comment>
<dbReference type="OrthoDB" id="9809438at2"/>
<keyword evidence="10" id="KW-1185">Reference proteome</keyword>
<dbReference type="HAMAP" id="MF_00061">
    <property type="entry name" value="IspE"/>
    <property type="match status" value="1"/>
</dbReference>
<feature type="domain" description="GHMP kinase N-terminal" evidence="8">
    <location>
        <begin position="67"/>
        <end position="144"/>
    </location>
</feature>
<evidence type="ECO:0000256" key="7">
    <source>
        <dbReference type="HAMAP-Rule" id="MF_00061"/>
    </source>
</evidence>
<dbReference type="UniPathway" id="UPA00056">
    <property type="reaction ID" value="UER00094"/>
</dbReference>
<dbReference type="KEGG" id="kso:CKSOR_00097"/>
<dbReference type="GO" id="GO:0016114">
    <property type="term" value="P:terpenoid biosynthetic process"/>
    <property type="evidence" value="ECO:0007669"/>
    <property type="project" value="UniProtKB-UniRule"/>
</dbReference>
<evidence type="ECO:0000313" key="9">
    <source>
        <dbReference type="EMBL" id="AWD32239.1"/>
    </source>
</evidence>
<evidence type="ECO:0000256" key="1">
    <source>
        <dbReference type="ARBA" id="ARBA00017473"/>
    </source>
</evidence>
<comment type="pathway">
    <text evidence="7">Isoprenoid biosynthesis; isopentenyl diphosphate biosynthesis via DXP pathway; isopentenyl diphosphate from 1-deoxy-D-xylulose 5-phosphate: step 3/6.</text>
</comment>
<dbReference type="GO" id="GO:0005524">
    <property type="term" value="F:ATP binding"/>
    <property type="evidence" value="ECO:0007669"/>
    <property type="project" value="UniProtKB-UniRule"/>
</dbReference>
<protein>
    <recommendedName>
        <fullName evidence="1 7">4-diphosphocytidyl-2-C-methyl-D-erythritol kinase</fullName>
        <shortName evidence="7">CMK</shortName>
        <ecNumber evidence="7">2.7.1.148</ecNumber>
    </recommendedName>
    <alternativeName>
        <fullName evidence="7">4-(cytidine-5'-diphospho)-2-C-methyl-D-erythritol kinase</fullName>
    </alternativeName>
</protein>
<gene>
    <name evidence="7 9" type="primary">ispE</name>
    <name evidence="9" type="ORF">CKSOR_00097</name>
</gene>
<dbReference type="GO" id="GO:0050515">
    <property type="term" value="F:4-(cytidine 5'-diphospho)-2-C-methyl-D-erythritol kinase activity"/>
    <property type="evidence" value="ECO:0007669"/>
    <property type="project" value="UniProtKB-UniRule"/>
</dbReference>
<dbReference type="InterPro" id="IPR020568">
    <property type="entry name" value="Ribosomal_Su5_D2-typ_SF"/>
</dbReference>
<dbReference type="InterPro" id="IPR004424">
    <property type="entry name" value="IspE"/>
</dbReference>
<comment type="similarity">
    <text evidence="7">Belongs to the GHMP kinase family. IspE subfamily.</text>
</comment>
<feature type="active site" evidence="7">
    <location>
        <position position="136"/>
    </location>
</feature>
<dbReference type="AlphaFoldDB" id="A0A3S7J997"/>
<dbReference type="SUPFAM" id="SSF54211">
    <property type="entry name" value="Ribosomal protein S5 domain 2-like"/>
    <property type="match status" value="1"/>
</dbReference>
<dbReference type="PANTHER" id="PTHR43527">
    <property type="entry name" value="4-DIPHOSPHOCYTIDYL-2-C-METHYL-D-ERYTHRITOL KINASE, CHLOROPLASTIC"/>
    <property type="match status" value="1"/>
</dbReference>
<dbReference type="RefSeq" id="WP_108673662.1">
    <property type="nucleotide sequence ID" value="NZ_CP025628.1"/>
</dbReference>
<sequence>MLYDIPAPAKINLFLHIIGRRNDGYHELQTVFKLVNLNDYISFDVSLNGSITRDINKNTNISMMDDLTVKAAYLLRQITGTKKGVYINIKKHIPMQSGLGGGSSDAATTLIVLNKLWALNLSRIELMKIGLKLGADIPFFIFGQSAFAGGIGEILNHINLPKKIYLLFKPSIDISTKKIFEIYHFYNKIYTNKIDKKIFIYNYQTNNFVGKNDFENLILIKYPNFLKIYDKIVNIGINIRMTGSGSCFFSEFDNISDAILAKTKIEDIINDKEHNFMYICSSLDKHPLFNWMN</sequence>
<comment type="function">
    <text evidence="7">Catalyzes the phosphorylation of the position 2 hydroxy group of 4-diphosphocytidyl-2C-methyl-D-erythritol.</text>
</comment>
<dbReference type="Gene3D" id="3.30.230.10">
    <property type="match status" value="1"/>
</dbReference>
<dbReference type="SUPFAM" id="SSF55060">
    <property type="entry name" value="GHMP Kinase, C-terminal domain"/>
    <property type="match status" value="1"/>
</dbReference>
<evidence type="ECO:0000256" key="6">
    <source>
        <dbReference type="ARBA" id="ARBA00023229"/>
    </source>
</evidence>